<name>U7UTH1_9FIRM</name>
<dbReference type="PATRIC" id="fig|1111454.3.peg.611"/>
<comment type="caution">
    <text evidence="1">The sequence shown here is derived from an EMBL/GenBank/DDBJ whole genome shotgun (WGS) entry which is preliminary data.</text>
</comment>
<organism evidence="1 2">
    <name type="scientific">Megasphaera vaginalis</name>
    <name type="common">ex Srinivasan et al. 2021</name>
    <dbReference type="NCBI Taxonomy" id="1111454"/>
    <lineage>
        <taxon>Bacteria</taxon>
        <taxon>Bacillati</taxon>
        <taxon>Bacillota</taxon>
        <taxon>Negativicutes</taxon>
        <taxon>Veillonellales</taxon>
        <taxon>Veillonellaceae</taxon>
        <taxon>Megasphaera</taxon>
    </lineage>
</organism>
<dbReference type="EMBL" id="AWXA01000008">
    <property type="protein sequence ID" value="ERT61753.1"/>
    <property type="molecule type" value="Genomic_DNA"/>
</dbReference>
<evidence type="ECO:0000313" key="1">
    <source>
        <dbReference type="EMBL" id="ERT61753.1"/>
    </source>
</evidence>
<protein>
    <submittedName>
        <fullName evidence="1">Uncharacterized protein</fullName>
    </submittedName>
</protein>
<dbReference type="STRING" id="1111454.HMPREF1250_2272"/>
<sequence length="74" mass="8540">METGVRGCFYGVEGNHFRPVNEQRITTAFRWKVFSINDIMKIHEGKNGIYLVLTGDELYAANVYAIGIEIYYVF</sequence>
<gene>
    <name evidence="1" type="ORF">HMPREF1250_2272</name>
</gene>
<evidence type="ECO:0000313" key="2">
    <source>
        <dbReference type="Proteomes" id="UP000017090"/>
    </source>
</evidence>
<keyword evidence="2" id="KW-1185">Reference proteome</keyword>
<proteinExistence type="predicted"/>
<accession>U7UTH1</accession>
<dbReference type="Proteomes" id="UP000017090">
    <property type="component" value="Unassembled WGS sequence"/>
</dbReference>
<dbReference type="AlphaFoldDB" id="U7UTH1"/>
<reference evidence="1 2" key="1">
    <citation type="submission" date="2013-09" db="EMBL/GenBank/DDBJ databases">
        <authorList>
            <person name="Durkin A.S."/>
            <person name="Haft D.R."/>
            <person name="McCorrison J."/>
            <person name="Torralba M."/>
            <person name="Gillis M."/>
            <person name="Haft D.H."/>
            <person name="Methe B."/>
            <person name="Sutton G."/>
            <person name="Nelson K.E."/>
        </authorList>
    </citation>
    <scope>NUCLEOTIDE SEQUENCE [LARGE SCALE GENOMIC DNA]</scope>
    <source>
        <strain evidence="1 2">BV3C16-1</strain>
    </source>
</reference>